<keyword evidence="7 8" id="KW-0472">Membrane</keyword>
<feature type="transmembrane region" description="Helical" evidence="8">
    <location>
        <begin position="243"/>
        <end position="261"/>
    </location>
</feature>
<dbReference type="EMBL" id="CP049257">
    <property type="protein sequence ID" value="QIG45102.1"/>
    <property type="molecule type" value="Genomic_DNA"/>
</dbReference>
<evidence type="ECO:0000256" key="8">
    <source>
        <dbReference type="SAM" id="Phobius"/>
    </source>
</evidence>
<reference evidence="9 10" key="1">
    <citation type="submission" date="2020-02" db="EMBL/GenBank/DDBJ databases">
        <title>Full genome sequence of Nocardioides sp. R-3366.</title>
        <authorList>
            <person name="Im W.-T."/>
        </authorList>
    </citation>
    <scope>NUCLEOTIDE SEQUENCE [LARGE SCALE GENOMIC DNA]</scope>
    <source>
        <strain evidence="9 10">R-3366</strain>
    </source>
</reference>
<accession>A0A6G6WIQ7</accession>
<evidence type="ECO:0000256" key="4">
    <source>
        <dbReference type="ARBA" id="ARBA00022475"/>
    </source>
</evidence>
<comment type="subcellular location">
    <subcellularLocation>
        <location evidence="1">Cell membrane</location>
        <topology evidence="1">Multi-pass membrane protein</topology>
    </subcellularLocation>
</comment>
<dbReference type="Pfam" id="PF03595">
    <property type="entry name" value="SLAC1"/>
    <property type="match status" value="1"/>
</dbReference>
<gene>
    <name evidence="9" type="ORF">G5V58_22135</name>
</gene>
<dbReference type="KEGG" id="nano:G5V58_22135"/>
<dbReference type="GO" id="GO:0055085">
    <property type="term" value="P:transmembrane transport"/>
    <property type="evidence" value="ECO:0007669"/>
    <property type="project" value="InterPro"/>
</dbReference>
<proteinExistence type="inferred from homology"/>
<evidence type="ECO:0000256" key="1">
    <source>
        <dbReference type="ARBA" id="ARBA00004651"/>
    </source>
</evidence>
<keyword evidence="5 8" id="KW-0812">Transmembrane</keyword>
<comment type="similarity">
    <text evidence="2">Belongs to the tellurite-resistance/dicarboxylate transporter (TDT) family.</text>
</comment>
<keyword evidence="6 8" id="KW-1133">Transmembrane helix</keyword>
<evidence type="ECO:0000256" key="7">
    <source>
        <dbReference type="ARBA" id="ARBA00023136"/>
    </source>
</evidence>
<dbReference type="RefSeq" id="WP_165237329.1">
    <property type="nucleotide sequence ID" value="NZ_CP049257.1"/>
</dbReference>
<protein>
    <submittedName>
        <fullName evidence="9">C4-dicarboxylate ABC transporter</fullName>
    </submittedName>
</protein>
<evidence type="ECO:0000256" key="3">
    <source>
        <dbReference type="ARBA" id="ARBA00022448"/>
    </source>
</evidence>
<evidence type="ECO:0000313" key="9">
    <source>
        <dbReference type="EMBL" id="QIG45102.1"/>
    </source>
</evidence>
<organism evidence="9 10">
    <name type="scientific">Nocardioides anomalus</name>
    <dbReference type="NCBI Taxonomy" id="2712223"/>
    <lineage>
        <taxon>Bacteria</taxon>
        <taxon>Bacillati</taxon>
        <taxon>Actinomycetota</taxon>
        <taxon>Actinomycetes</taxon>
        <taxon>Propionibacteriales</taxon>
        <taxon>Nocardioidaceae</taxon>
        <taxon>Nocardioides</taxon>
    </lineage>
</organism>
<feature type="transmembrane region" description="Helical" evidence="8">
    <location>
        <begin position="108"/>
        <end position="129"/>
    </location>
</feature>
<dbReference type="Proteomes" id="UP000502996">
    <property type="component" value="Chromosome"/>
</dbReference>
<dbReference type="InterPro" id="IPR038665">
    <property type="entry name" value="Voltage-dep_anion_channel_sf"/>
</dbReference>
<dbReference type="InterPro" id="IPR051629">
    <property type="entry name" value="Sulfite_efflux_TDT"/>
</dbReference>
<name>A0A6G6WIQ7_9ACTN</name>
<evidence type="ECO:0000256" key="6">
    <source>
        <dbReference type="ARBA" id="ARBA00022989"/>
    </source>
</evidence>
<dbReference type="InterPro" id="IPR004695">
    <property type="entry name" value="SLAC1/Mae1/Ssu1/TehA"/>
</dbReference>
<dbReference type="GO" id="GO:0005886">
    <property type="term" value="C:plasma membrane"/>
    <property type="evidence" value="ECO:0007669"/>
    <property type="project" value="UniProtKB-SubCell"/>
</dbReference>
<feature type="transmembrane region" description="Helical" evidence="8">
    <location>
        <begin position="166"/>
        <end position="186"/>
    </location>
</feature>
<keyword evidence="4" id="KW-1003">Cell membrane</keyword>
<keyword evidence="3" id="KW-0813">Transport</keyword>
<feature type="transmembrane region" description="Helical" evidence="8">
    <location>
        <begin position="57"/>
        <end position="75"/>
    </location>
</feature>
<keyword evidence="10" id="KW-1185">Reference proteome</keyword>
<dbReference type="PANTHER" id="PTHR31686:SF1">
    <property type="entry name" value="SULFITE EFFLUX PUMP SSU1"/>
    <property type="match status" value="1"/>
</dbReference>
<dbReference type="Gene3D" id="1.50.10.150">
    <property type="entry name" value="Voltage-dependent anion channel"/>
    <property type="match status" value="1"/>
</dbReference>
<evidence type="ECO:0000313" key="10">
    <source>
        <dbReference type="Proteomes" id="UP000502996"/>
    </source>
</evidence>
<feature type="transmembrane region" description="Helical" evidence="8">
    <location>
        <begin position="81"/>
        <end position="101"/>
    </location>
</feature>
<feature type="transmembrane region" description="Helical" evidence="8">
    <location>
        <begin position="32"/>
        <end position="50"/>
    </location>
</feature>
<evidence type="ECO:0000256" key="5">
    <source>
        <dbReference type="ARBA" id="ARBA00022692"/>
    </source>
</evidence>
<feature type="transmembrane region" description="Helical" evidence="8">
    <location>
        <begin position="135"/>
        <end position="154"/>
    </location>
</feature>
<evidence type="ECO:0000256" key="2">
    <source>
        <dbReference type="ARBA" id="ARBA00008566"/>
    </source>
</evidence>
<dbReference type="AlphaFoldDB" id="A0A6G6WIQ7"/>
<sequence length="295" mass="30383">MRRFTMVMGTGIVANAAASLPVHPPLLLDAARVVWALAALLLVALLVRPVRWERTPFLGAPAMALMTVGTGAVLLEVPLRPVGVALWLTGAVLGVVSAVSVPRPERLSAVWLLPVVPPMVAAATGTVVSPRLAPVGLGLFGLALVRAAPVLLAVARGWRAEPEVPLLWIPLGILGQSVTAAAHLGVPLWGPPVLALGLAWLALVAVRTLVRRPAFSPAWWSFTFPLGTLVTGSSALGLTALAVSLYAGLVAAWAVVGTAQLRAYSSTKRASTLGGSVTATALERSTTASAWSGSK</sequence>
<dbReference type="PANTHER" id="PTHR31686">
    <property type="match status" value="1"/>
</dbReference>